<dbReference type="RefSeq" id="XP_007752769.1">
    <property type="nucleotide sequence ID" value="XM_007754579.1"/>
</dbReference>
<dbReference type="InterPro" id="IPR018108">
    <property type="entry name" value="MCP_transmembrane"/>
</dbReference>
<evidence type="ECO:0000256" key="8">
    <source>
        <dbReference type="ARBA" id="ARBA00023128"/>
    </source>
</evidence>
<comment type="subcellular location">
    <subcellularLocation>
        <location evidence="1">Mitochondrion inner membrane</location>
        <topology evidence="1">Multi-pass membrane protein</topology>
    </subcellularLocation>
</comment>
<evidence type="ECO:0000256" key="11">
    <source>
        <dbReference type="RuleBase" id="RU000488"/>
    </source>
</evidence>
<dbReference type="PANTHER" id="PTHR45788">
    <property type="entry name" value="SUCCINATE/FUMARATE MITOCHONDRIAL TRANSPORTER-RELATED"/>
    <property type="match status" value="1"/>
</dbReference>
<sequence>MSAKSVKGEGGKKPASAATNLIAGGGAGMMEALVCHPLDTIKVRMQLSRRGRAPGTKKRGFLMTGRDIVKKETVFGLYKGLGAVLTGIVPKMAIRFTSYEWYKQLLADQDGKVSSQATFLAGLAAGVTEAVAVVTPMEVVKIRMQAQYHSLSDPLDVPKYRSAPHALVTVLREEGVGALYRGVSLTALRQGTNQAVNFTAYTELKEWLQRLQPQYENQNLPGYQTTVIGLISGAMGPFSNAPIDTIKTRLQKTPAEPGQTAISRIVSISGDMFKQEGARAFYKGITPRVMRVAPGQAVTFTVYEFLKKKLEDSNLAFVGGKYEE</sequence>
<gene>
    <name evidence="12" type="ORF">A1O7_00538</name>
</gene>
<dbReference type="Pfam" id="PF00153">
    <property type="entry name" value="Mito_carr"/>
    <property type="match status" value="3"/>
</dbReference>
<evidence type="ECO:0000256" key="1">
    <source>
        <dbReference type="ARBA" id="ARBA00004448"/>
    </source>
</evidence>
<evidence type="ECO:0000256" key="2">
    <source>
        <dbReference type="ARBA" id="ARBA00006375"/>
    </source>
</evidence>
<dbReference type="GO" id="GO:0005743">
    <property type="term" value="C:mitochondrial inner membrane"/>
    <property type="evidence" value="ECO:0007669"/>
    <property type="project" value="UniProtKB-SubCell"/>
</dbReference>
<keyword evidence="7" id="KW-1133">Transmembrane helix</keyword>
<dbReference type="VEuPathDB" id="FungiDB:A1O7_00538"/>
<evidence type="ECO:0000256" key="9">
    <source>
        <dbReference type="ARBA" id="ARBA00023136"/>
    </source>
</evidence>
<dbReference type="PROSITE" id="PS50920">
    <property type="entry name" value="SOLCAR"/>
    <property type="match status" value="3"/>
</dbReference>
<evidence type="ECO:0000256" key="6">
    <source>
        <dbReference type="ARBA" id="ARBA00022792"/>
    </source>
</evidence>
<dbReference type="HOGENOM" id="CLU_015166_5_0_1"/>
<dbReference type="EMBL" id="AMGW01000001">
    <property type="protein sequence ID" value="EXJ64202.1"/>
    <property type="molecule type" value="Genomic_DNA"/>
</dbReference>
<dbReference type="AlphaFoldDB" id="W9W7X8"/>
<dbReference type="PANTHER" id="PTHR45788:SF2">
    <property type="entry name" value="SUCCINATE_FUMARATE MITOCHONDRIAL TRANSPORTER"/>
    <property type="match status" value="1"/>
</dbReference>
<evidence type="ECO:0000256" key="4">
    <source>
        <dbReference type="ARBA" id="ARBA00022692"/>
    </source>
</evidence>
<feature type="repeat" description="Solcar" evidence="10">
    <location>
        <begin position="116"/>
        <end position="207"/>
    </location>
</feature>
<dbReference type="GO" id="GO:0005469">
    <property type="term" value="F:succinate:fumarate antiporter activity"/>
    <property type="evidence" value="ECO:0007669"/>
    <property type="project" value="TreeGrafter"/>
</dbReference>
<keyword evidence="3 11" id="KW-0813">Transport</keyword>
<dbReference type="PRINTS" id="PR00926">
    <property type="entry name" value="MITOCARRIER"/>
</dbReference>
<feature type="repeat" description="Solcar" evidence="10">
    <location>
        <begin position="220"/>
        <end position="309"/>
    </location>
</feature>
<comment type="similarity">
    <text evidence="2 11">Belongs to the mitochondrial carrier (TC 2.A.29) family.</text>
</comment>
<evidence type="ECO:0000256" key="5">
    <source>
        <dbReference type="ARBA" id="ARBA00022737"/>
    </source>
</evidence>
<keyword evidence="6" id="KW-0999">Mitochondrion inner membrane</keyword>
<dbReference type="Gene3D" id="1.50.40.10">
    <property type="entry name" value="Mitochondrial carrier domain"/>
    <property type="match status" value="1"/>
</dbReference>
<name>W9W7X8_9EURO</name>
<evidence type="ECO:0000313" key="13">
    <source>
        <dbReference type="Proteomes" id="UP000019473"/>
    </source>
</evidence>
<dbReference type="GeneID" id="19175154"/>
<protein>
    <submittedName>
        <fullName evidence="12">Uncharacterized protein</fullName>
    </submittedName>
</protein>
<dbReference type="InterPro" id="IPR002067">
    <property type="entry name" value="MCP"/>
</dbReference>
<organism evidence="12 13">
    <name type="scientific">Cladophialophora yegresii CBS 114405</name>
    <dbReference type="NCBI Taxonomy" id="1182544"/>
    <lineage>
        <taxon>Eukaryota</taxon>
        <taxon>Fungi</taxon>
        <taxon>Dikarya</taxon>
        <taxon>Ascomycota</taxon>
        <taxon>Pezizomycotina</taxon>
        <taxon>Eurotiomycetes</taxon>
        <taxon>Chaetothyriomycetidae</taxon>
        <taxon>Chaetothyriales</taxon>
        <taxon>Herpotrichiellaceae</taxon>
        <taxon>Cladophialophora</taxon>
    </lineage>
</organism>
<dbReference type="InterPro" id="IPR049563">
    <property type="entry name" value="TXTP-like"/>
</dbReference>
<dbReference type="InterPro" id="IPR023395">
    <property type="entry name" value="MCP_dom_sf"/>
</dbReference>
<dbReference type="Proteomes" id="UP000019473">
    <property type="component" value="Unassembled WGS sequence"/>
</dbReference>
<dbReference type="STRING" id="1182544.W9W7X8"/>
<reference evidence="12 13" key="1">
    <citation type="submission" date="2013-03" db="EMBL/GenBank/DDBJ databases">
        <title>The Genome Sequence of Cladophialophora yegresii CBS 114405.</title>
        <authorList>
            <consortium name="The Broad Institute Genomics Platform"/>
            <person name="Cuomo C."/>
            <person name="de Hoog S."/>
            <person name="Gorbushina A."/>
            <person name="Walker B."/>
            <person name="Young S.K."/>
            <person name="Zeng Q."/>
            <person name="Gargeya S."/>
            <person name="Fitzgerald M."/>
            <person name="Haas B."/>
            <person name="Abouelleil A."/>
            <person name="Allen A.W."/>
            <person name="Alvarado L."/>
            <person name="Arachchi H.M."/>
            <person name="Berlin A.M."/>
            <person name="Chapman S.B."/>
            <person name="Gainer-Dewar J."/>
            <person name="Goldberg J."/>
            <person name="Griggs A."/>
            <person name="Gujja S."/>
            <person name="Hansen M."/>
            <person name="Howarth C."/>
            <person name="Imamovic A."/>
            <person name="Ireland A."/>
            <person name="Larimer J."/>
            <person name="McCowan C."/>
            <person name="Murphy C."/>
            <person name="Pearson M."/>
            <person name="Poon T.W."/>
            <person name="Priest M."/>
            <person name="Roberts A."/>
            <person name="Saif S."/>
            <person name="Shea T."/>
            <person name="Sisk P."/>
            <person name="Sykes S."/>
            <person name="Wortman J."/>
            <person name="Nusbaum C."/>
            <person name="Birren B."/>
        </authorList>
    </citation>
    <scope>NUCLEOTIDE SEQUENCE [LARGE SCALE GENOMIC DNA]</scope>
    <source>
        <strain evidence="12 13">CBS 114405</strain>
    </source>
</reference>
<evidence type="ECO:0000313" key="12">
    <source>
        <dbReference type="EMBL" id="EXJ64202.1"/>
    </source>
</evidence>
<keyword evidence="4 10" id="KW-0812">Transmembrane</keyword>
<keyword evidence="13" id="KW-1185">Reference proteome</keyword>
<evidence type="ECO:0000256" key="10">
    <source>
        <dbReference type="PROSITE-ProRule" id="PRU00282"/>
    </source>
</evidence>
<keyword evidence="8" id="KW-0496">Mitochondrion</keyword>
<feature type="repeat" description="Solcar" evidence="10">
    <location>
        <begin position="15"/>
        <end position="105"/>
    </location>
</feature>
<dbReference type="eggNOG" id="KOG0756">
    <property type="taxonomic scope" value="Eukaryota"/>
</dbReference>
<evidence type="ECO:0000256" key="3">
    <source>
        <dbReference type="ARBA" id="ARBA00022448"/>
    </source>
</evidence>
<accession>W9W7X8</accession>
<keyword evidence="5" id="KW-0677">Repeat</keyword>
<proteinExistence type="inferred from homology"/>
<comment type="caution">
    <text evidence="12">The sequence shown here is derived from an EMBL/GenBank/DDBJ whole genome shotgun (WGS) entry which is preliminary data.</text>
</comment>
<evidence type="ECO:0000256" key="7">
    <source>
        <dbReference type="ARBA" id="ARBA00022989"/>
    </source>
</evidence>
<dbReference type="SUPFAM" id="SSF103506">
    <property type="entry name" value="Mitochondrial carrier"/>
    <property type="match status" value="1"/>
</dbReference>
<dbReference type="FunFam" id="1.50.40.10:FF:000021">
    <property type="entry name" value="SFC1p Mitochondrial succinate-fumarate transporter"/>
    <property type="match status" value="1"/>
</dbReference>
<dbReference type="OrthoDB" id="204711at2759"/>
<keyword evidence="9 10" id="KW-0472">Membrane</keyword>